<dbReference type="Proteomes" id="UP000250140">
    <property type="component" value="Unassembled WGS sequence"/>
</dbReference>
<dbReference type="CDD" id="cd09917">
    <property type="entry name" value="F-box_SF"/>
    <property type="match status" value="1"/>
</dbReference>
<feature type="region of interest" description="Disordered" evidence="2">
    <location>
        <begin position="639"/>
        <end position="723"/>
    </location>
</feature>
<keyword evidence="5" id="KW-1185">Reference proteome</keyword>
<evidence type="ECO:0000256" key="2">
    <source>
        <dbReference type="SAM" id="MobiDB-lite"/>
    </source>
</evidence>
<feature type="compositionally biased region" description="Basic and acidic residues" evidence="2">
    <location>
        <begin position="1467"/>
        <end position="1476"/>
    </location>
</feature>
<accession>A0A8E2JWN1</accession>
<feature type="compositionally biased region" description="Low complexity" evidence="2">
    <location>
        <begin position="1129"/>
        <end position="1141"/>
    </location>
</feature>
<dbReference type="PANTHER" id="PTHR13037">
    <property type="entry name" value="FORMIN"/>
    <property type="match status" value="1"/>
</dbReference>
<reference evidence="4 5" key="1">
    <citation type="journal article" date="2016" name="Nat. Commun.">
        <title>Ectomycorrhizal ecology is imprinted in the genome of the dominant symbiotic fungus Cenococcum geophilum.</title>
        <authorList>
            <consortium name="DOE Joint Genome Institute"/>
            <person name="Peter M."/>
            <person name="Kohler A."/>
            <person name="Ohm R.A."/>
            <person name="Kuo A."/>
            <person name="Krutzmann J."/>
            <person name="Morin E."/>
            <person name="Arend M."/>
            <person name="Barry K.W."/>
            <person name="Binder M."/>
            <person name="Choi C."/>
            <person name="Clum A."/>
            <person name="Copeland A."/>
            <person name="Grisel N."/>
            <person name="Haridas S."/>
            <person name="Kipfer T."/>
            <person name="LaButti K."/>
            <person name="Lindquist E."/>
            <person name="Lipzen A."/>
            <person name="Maire R."/>
            <person name="Meier B."/>
            <person name="Mihaltcheva S."/>
            <person name="Molinier V."/>
            <person name="Murat C."/>
            <person name="Poggeler S."/>
            <person name="Quandt C.A."/>
            <person name="Sperisen C."/>
            <person name="Tritt A."/>
            <person name="Tisserant E."/>
            <person name="Crous P.W."/>
            <person name="Henrissat B."/>
            <person name="Nehls U."/>
            <person name="Egli S."/>
            <person name="Spatafora J.W."/>
            <person name="Grigoriev I.V."/>
            <person name="Martin F.M."/>
        </authorList>
    </citation>
    <scope>NUCLEOTIDE SEQUENCE [LARGE SCALE GENOMIC DNA]</scope>
    <source>
        <strain evidence="4 5">CBS 207.34</strain>
    </source>
</reference>
<dbReference type="OrthoDB" id="2322499at2759"/>
<evidence type="ECO:0000313" key="4">
    <source>
        <dbReference type="EMBL" id="OCL11927.1"/>
    </source>
</evidence>
<sequence length="1583" mass="178546">MEERESSIPSVASSDLYTESDRKPDTPAKCPHEEPTSTKRKAANPVEFAFEKKRKLQHVPLSPSTTLSSCAGLPPEIWQNIFLSCSPVTLGRLLQVNRAFHSYLTDAQSVSDAKPTSGRLSVLRPESIWSSVRNAHFTKPPRPLPGMSELEMWRLILGKKCQFCGKIDHSISGDKLWDKGPGPDGVRIVWSFGIRACGKCLLETCDMERTILFSPDSVLLPALPFAFVTSDLNLIPAAAFLESISLPPNLKMAKYYYKPHVQEMQRELEEAKSRGFAAADEWSKGLESRGKERMSNSERWERWELKYQWWLRHQDSRRTTVSMSSSPSPQYRQQTGSPAHHLVTPSVNGSVGTTAAPQSLPPKPAVTSQLPFPPPNPSAPFYPPKTERSIHDANEAKAARKADIERLCQSLVPPIPPNVLRHMESFKAAIQISQQMTDSAWGMLKPRLLAQRAVAEQTEMEHAARVASLQNKVADRRQQDVNHKEVLDREWEESQKPIRDRLSSYADDFIAKEWETKAIDDENSPRFAAELLLYVRRRFYADLAKDGQDSSGTNPDNGLDPLNRAPKKLILENMKWVYDNKIKPLTENRKEIFLCNGSGCEGNQRFYGFEGVIQHYGAKHTNSFSVGNIVVRWREAEWPEEPPFQPDPNGSRNAGHTMPPGTGHGHSGHGPFPYFGYSRGATTTPHLPLLPQASPGPYNAYGGRHNGPFQPPPPPPPNVMQGSNYDYQQPMPPQPYGPTQPIDAYSSYQTMAPSVYAPAPVNPGFLMSSAIPGVLNPSMQGNVSGFSNPYGAGTHTSPHQAPSGTAMVETEAQTSNTEYRTTLYEKQVRKLEQIARDVWTSTSGIKDFPNSVRIYVVMQSVISKFLLSFNHEPLLDHFIDALQSNSSLKPLKSATGLSCKACHLQYHRQSSIHSYPPRVEERRTFSVLSLFSHFKSDHLNRPGIGSDYQNGQQLPHSDWKEYMIELPSERTISGLIHAPGMDDDKLHIIAKVFPTLFPTPLPRIGVVDSTGVASASRTGSKDPKESNDARRTPAISAEGSGPPSNGSPHGRSPQVVPRPGEEEYDPLRPALPRESRHPTRPVRRTSSHRRSPPSDEHGPVIYESRYYLTMDPVDDEHTGPSRRGFVELSPSSSRSIRDSGSVYEGIRERRPMILEREGFHGPGPNGLVYSERPGLDPQERIPYVRQVRYLDDDRPRSEYRLVRGTNVRRRSQSPSKAEIEADRFLNGLVPGEDYPSKVAEQNSREEEEGKPKWATEAETEDGSRYTPPPLNMQTAADDHLDSMPQPGSLHATPGPPISNGSRYEDLRSNGHRPPTPESGGAARRPTSYRRRERHMEHMPSRYARYMSAAREEPYARGNSIARSHSRYERRYERYDEARRRLDQETPQPSADPEPERNYSRDHSVDQGYPEDPYYHQIRHPRREYIPVDEHPPHSAIRYRYAGDSGDAPPPPLVDDYDEHPTYQYVRVHREPREARAPHPNPITRYVPDRPSSQSDHLIEYVPMSYNRDTVHRGDPHYDDRQYVFYEERPARPPYDPEGQQERIRYEANVGPADGRRPFESEPEPPGVPPPLPTAERAFLNSSR</sequence>
<feature type="domain" description="DUF7892" evidence="3">
    <location>
        <begin position="823"/>
        <end position="991"/>
    </location>
</feature>
<feature type="compositionally biased region" description="Low complexity" evidence="2">
    <location>
        <begin position="1039"/>
        <end position="1053"/>
    </location>
</feature>
<feature type="compositionally biased region" description="Basic and acidic residues" evidence="2">
    <location>
        <begin position="1508"/>
        <end position="1530"/>
    </location>
</feature>
<feature type="compositionally biased region" description="Basic residues" evidence="2">
    <location>
        <begin position="1078"/>
        <end position="1091"/>
    </location>
</feature>
<feature type="compositionally biased region" description="Basic and acidic residues" evidence="2">
    <location>
        <begin position="1393"/>
        <end position="1404"/>
    </location>
</feature>
<feature type="compositionally biased region" description="Basic and acidic residues" evidence="2">
    <location>
        <begin position="1242"/>
        <end position="1255"/>
    </location>
</feature>
<feature type="compositionally biased region" description="Basic and acidic residues" evidence="2">
    <location>
        <begin position="1422"/>
        <end position="1432"/>
    </location>
</feature>
<gene>
    <name evidence="4" type="ORF">AOQ84DRAFT_335103</name>
</gene>
<feature type="compositionally biased region" description="Polar residues" evidence="2">
    <location>
        <begin position="7"/>
        <end position="17"/>
    </location>
</feature>
<feature type="compositionally biased region" description="Basic and acidic residues" evidence="2">
    <location>
        <begin position="1019"/>
        <end position="1031"/>
    </location>
</feature>
<feature type="compositionally biased region" description="Basic and acidic residues" evidence="2">
    <location>
        <begin position="1365"/>
        <end position="1383"/>
    </location>
</feature>
<feature type="region of interest" description="Disordered" evidence="2">
    <location>
        <begin position="1010"/>
        <end position="1143"/>
    </location>
</feature>
<proteinExistence type="predicted"/>
<evidence type="ECO:0000259" key="3">
    <source>
        <dbReference type="Pfam" id="PF25422"/>
    </source>
</evidence>
<dbReference type="EMBL" id="KV748956">
    <property type="protein sequence ID" value="OCL11927.1"/>
    <property type="molecule type" value="Genomic_DNA"/>
</dbReference>
<name>A0A8E2JWN1_9PEZI</name>
<protein>
    <recommendedName>
        <fullName evidence="3">DUF7892 domain-containing protein</fullName>
    </recommendedName>
</protein>
<feature type="compositionally biased region" description="Polar residues" evidence="2">
    <location>
        <begin position="320"/>
        <end position="337"/>
    </location>
</feature>
<keyword evidence="1" id="KW-0945">Host-virus interaction</keyword>
<organism evidence="4 5">
    <name type="scientific">Glonium stellatum</name>
    <dbReference type="NCBI Taxonomy" id="574774"/>
    <lineage>
        <taxon>Eukaryota</taxon>
        <taxon>Fungi</taxon>
        <taxon>Dikarya</taxon>
        <taxon>Ascomycota</taxon>
        <taxon>Pezizomycotina</taxon>
        <taxon>Dothideomycetes</taxon>
        <taxon>Pleosporomycetidae</taxon>
        <taxon>Gloniales</taxon>
        <taxon>Gloniaceae</taxon>
        <taxon>Glonium</taxon>
    </lineage>
</organism>
<dbReference type="InterPro" id="IPR036047">
    <property type="entry name" value="F-box-like_dom_sf"/>
</dbReference>
<feature type="region of interest" description="Disordered" evidence="2">
    <location>
        <begin position="1155"/>
        <end position="1175"/>
    </location>
</feature>
<feature type="compositionally biased region" description="Polar residues" evidence="2">
    <location>
        <begin position="345"/>
        <end position="357"/>
    </location>
</feature>
<feature type="compositionally biased region" description="Pro residues" evidence="2">
    <location>
        <begin position="1563"/>
        <end position="1572"/>
    </location>
</feature>
<feature type="region of interest" description="Disordered" evidence="2">
    <location>
        <begin position="1201"/>
        <end position="1583"/>
    </location>
</feature>
<dbReference type="PANTHER" id="PTHR13037:SF24">
    <property type="entry name" value="POLYCOMB PROTEIN PCL-RELATED"/>
    <property type="match status" value="1"/>
</dbReference>
<evidence type="ECO:0000313" key="5">
    <source>
        <dbReference type="Proteomes" id="UP000250140"/>
    </source>
</evidence>
<dbReference type="Pfam" id="PF25422">
    <property type="entry name" value="DUF7892"/>
    <property type="match status" value="1"/>
</dbReference>
<feature type="compositionally biased region" description="Pro residues" evidence="2">
    <location>
        <begin position="709"/>
        <end position="718"/>
    </location>
</feature>
<evidence type="ECO:0000256" key="1">
    <source>
        <dbReference type="ARBA" id="ARBA00022581"/>
    </source>
</evidence>
<feature type="region of interest" description="Disordered" evidence="2">
    <location>
        <begin position="1"/>
        <end position="42"/>
    </location>
</feature>
<feature type="region of interest" description="Disordered" evidence="2">
    <location>
        <begin position="320"/>
        <end position="382"/>
    </location>
</feature>
<dbReference type="InterPro" id="IPR057214">
    <property type="entry name" value="DUF7892"/>
</dbReference>
<feature type="compositionally biased region" description="Pro residues" evidence="2">
    <location>
        <begin position="371"/>
        <end position="382"/>
    </location>
</feature>
<feature type="compositionally biased region" description="Basic and acidic residues" evidence="2">
    <location>
        <begin position="19"/>
        <end position="37"/>
    </location>
</feature>
<dbReference type="SUPFAM" id="SSF81383">
    <property type="entry name" value="F-box domain"/>
    <property type="match status" value="1"/>
</dbReference>